<dbReference type="Proteomes" id="UP001501578">
    <property type="component" value="Unassembled WGS sequence"/>
</dbReference>
<accession>A0ABN1PDT1</accession>
<evidence type="ECO:0000313" key="2">
    <source>
        <dbReference type="Proteomes" id="UP001501578"/>
    </source>
</evidence>
<gene>
    <name evidence="1" type="ORF">GCM10009560_28480</name>
</gene>
<organism evidence="1 2">
    <name type="scientific">Nonomuraea longicatena</name>
    <dbReference type="NCBI Taxonomy" id="83682"/>
    <lineage>
        <taxon>Bacteria</taxon>
        <taxon>Bacillati</taxon>
        <taxon>Actinomycetota</taxon>
        <taxon>Actinomycetes</taxon>
        <taxon>Streptosporangiales</taxon>
        <taxon>Streptosporangiaceae</taxon>
        <taxon>Nonomuraea</taxon>
    </lineage>
</organism>
<reference evidence="1 2" key="1">
    <citation type="journal article" date="2019" name="Int. J. Syst. Evol. Microbiol.">
        <title>The Global Catalogue of Microorganisms (GCM) 10K type strain sequencing project: providing services to taxonomists for standard genome sequencing and annotation.</title>
        <authorList>
            <consortium name="The Broad Institute Genomics Platform"/>
            <consortium name="The Broad Institute Genome Sequencing Center for Infectious Disease"/>
            <person name="Wu L."/>
            <person name="Ma J."/>
        </authorList>
    </citation>
    <scope>NUCLEOTIDE SEQUENCE [LARGE SCALE GENOMIC DNA]</scope>
    <source>
        <strain evidence="1 2">JCM 11136</strain>
    </source>
</reference>
<keyword evidence="2" id="KW-1185">Reference proteome</keyword>
<sequence>MQALIPGDHVVVQAPGELSAVRAIAVDAELPAAPFAGAFRELPVRDVGEATRGAPGANRWRGTFVKDASICGE</sequence>
<name>A0ABN1PDT1_9ACTN</name>
<protein>
    <submittedName>
        <fullName evidence="1">Uncharacterized protein</fullName>
    </submittedName>
</protein>
<proteinExistence type="predicted"/>
<comment type="caution">
    <text evidence="1">The sequence shown here is derived from an EMBL/GenBank/DDBJ whole genome shotgun (WGS) entry which is preliminary data.</text>
</comment>
<evidence type="ECO:0000313" key="1">
    <source>
        <dbReference type="EMBL" id="GAA0926492.1"/>
    </source>
</evidence>
<dbReference type="EMBL" id="BAAAHQ010000011">
    <property type="protein sequence ID" value="GAA0926492.1"/>
    <property type="molecule type" value="Genomic_DNA"/>
</dbReference>